<reference evidence="1 2" key="1">
    <citation type="submission" date="2022-02" db="EMBL/GenBank/DDBJ databases">
        <authorList>
            <person name="Zhuang L."/>
        </authorList>
    </citation>
    <scope>NUCLEOTIDE SEQUENCE [LARGE SCALE GENOMIC DNA]</scope>
    <source>
        <strain evidence="1 2">C32</strain>
    </source>
</reference>
<dbReference type="RefSeq" id="WP_238898543.1">
    <property type="nucleotide sequence ID" value="NZ_JAKOGG010000109.1"/>
</dbReference>
<name>A0ABT2FR57_9GAMM</name>
<reference evidence="2" key="2">
    <citation type="submission" date="2023-07" db="EMBL/GenBank/DDBJ databases">
        <title>Shewanella mangrovi sp. nov., an acetaldehyde- degrading bacterium isolated from mangrove sediment.</title>
        <authorList>
            <person name="Liu Y."/>
        </authorList>
    </citation>
    <scope>NUCLEOTIDE SEQUENCE [LARGE SCALE GENOMIC DNA]</scope>
    <source>
        <strain evidence="2">C32</strain>
    </source>
</reference>
<gene>
    <name evidence="1" type="ORF">L9G74_20105</name>
</gene>
<evidence type="ECO:0000313" key="1">
    <source>
        <dbReference type="EMBL" id="MCS4558728.1"/>
    </source>
</evidence>
<organism evidence="1 2">
    <name type="scientific">Shewanella electrica</name>
    <dbReference type="NCBI Taxonomy" id="515560"/>
    <lineage>
        <taxon>Bacteria</taxon>
        <taxon>Pseudomonadati</taxon>
        <taxon>Pseudomonadota</taxon>
        <taxon>Gammaproteobacteria</taxon>
        <taxon>Alteromonadales</taxon>
        <taxon>Shewanellaceae</taxon>
        <taxon>Shewanella</taxon>
    </lineage>
</organism>
<dbReference type="EMBL" id="JAKOGG010000109">
    <property type="protein sequence ID" value="MCS4558728.1"/>
    <property type="molecule type" value="Genomic_DNA"/>
</dbReference>
<proteinExistence type="predicted"/>
<evidence type="ECO:0000313" key="2">
    <source>
        <dbReference type="Proteomes" id="UP001201549"/>
    </source>
</evidence>
<evidence type="ECO:0008006" key="3">
    <source>
        <dbReference type="Google" id="ProtNLM"/>
    </source>
</evidence>
<comment type="caution">
    <text evidence="1">The sequence shown here is derived from an EMBL/GenBank/DDBJ whole genome shotgun (WGS) entry which is preliminary data.</text>
</comment>
<accession>A0ABT2FR57</accession>
<sequence length="74" mass="8541">TLRRFWFAIFANRSDSRSLAHHRFSASVPRLLNGCPTHLRRAEGYLELPENSVLNNFELVVITFQLTSQISQPL</sequence>
<protein>
    <recommendedName>
        <fullName evidence="3">Transposase</fullName>
    </recommendedName>
</protein>
<dbReference type="Proteomes" id="UP001201549">
    <property type="component" value="Unassembled WGS sequence"/>
</dbReference>
<feature type="non-terminal residue" evidence="1">
    <location>
        <position position="1"/>
    </location>
</feature>
<keyword evidence="2" id="KW-1185">Reference proteome</keyword>